<dbReference type="AlphaFoldDB" id="A0A4R6UCM0"/>
<dbReference type="PANTHER" id="PTHR39323:SF1">
    <property type="entry name" value="BLR1149 PROTEIN"/>
    <property type="match status" value="1"/>
</dbReference>
<feature type="domain" description="Calcineurin-like phosphoesterase" evidence="1">
    <location>
        <begin position="43"/>
        <end position="134"/>
    </location>
</feature>
<organism evidence="2 3">
    <name type="scientific">Tepidicella xavieri</name>
    <dbReference type="NCBI Taxonomy" id="360241"/>
    <lineage>
        <taxon>Bacteria</taxon>
        <taxon>Pseudomonadati</taxon>
        <taxon>Pseudomonadota</taxon>
        <taxon>Betaproteobacteria</taxon>
        <taxon>Burkholderiales</taxon>
        <taxon>Tepidicella</taxon>
    </lineage>
</organism>
<dbReference type="SUPFAM" id="SSF56300">
    <property type="entry name" value="Metallo-dependent phosphatases"/>
    <property type="match status" value="1"/>
</dbReference>
<dbReference type="NCBIfam" id="TIGR04123">
    <property type="entry name" value="P_estr_lig_assc"/>
    <property type="match status" value="1"/>
</dbReference>
<proteinExistence type="predicted"/>
<dbReference type="OrthoDB" id="9795838at2"/>
<dbReference type="RefSeq" id="WP_133596014.1">
    <property type="nucleotide sequence ID" value="NZ_SNYL01000003.1"/>
</dbReference>
<evidence type="ECO:0000313" key="3">
    <source>
        <dbReference type="Proteomes" id="UP000295510"/>
    </source>
</evidence>
<dbReference type="Proteomes" id="UP000295510">
    <property type="component" value="Unassembled WGS sequence"/>
</dbReference>
<name>A0A4R6UCM0_9BURK</name>
<dbReference type="Pfam" id="PF00149">
    <property type="entry name" value="Metallophos"/>
    <property type="match status" value="1"/>
</dbReference>
<dbReference type="EMBL" id="SNYL01000003">
    <property type="protein sequence ID" value="TDQ44418.1"/>
    <property type="molecule type" value="Genomic_DNA"/>
</dbReference>
<accession>A0A4R6UCM0</accession>
<keyword evidence="3" id="KW-1185">Reference proteome</keyword>
<sequence length="241" mass="25804">MPAAQNTSPDRGPASAALWQTWAGEAVALLPERALWWPREHTLFVADVHLGKAASFRAQGVPVPTGTTQDNLERLSALLRQYPARRLVVLGDWLHAASGRTAAVLAAWRQWRQRHAALAHVLVRGNHDAHAGAPPADLGLQTVAEPWHLGPFACCHHPQTLPGRFVLAGHVHPVCRLRGPGRDVLRLPCFAQHADGALLPAFGAFTGGHLIMPPASGALYPIGGGRVWRLDAGYPLPAPPG</sequence>
<protein>
    <submittedName>
        <fullName evidence="2">Putative phosphoesterase</fullName>
    </submittedName>
</protein>
<dbReference type="InterPro" id="IPR029052">
    <property type="entry name" value="Metallo-depent_PP-like"/>
</dbReference>
<dbReference type="InterPro" id="IPR004843">
    <property type="entry name" value="Calcineurin-like_PHP"/>
</dbReference>
<comment type="caution">
    <text evidence="2">The sequence shown here is derived from an EMBL/GenBank/DDBJ whole genome shotgun (WGS) entry which is preliminary data.</text>
</comment>
<dbReference type="PANTHER" id="PTHR39323">
    <property type="entry name" value="BLR1149 PROTEIN"/>
    <property type="match status" value="1"/>
</dbReference>
<evidence type="ECO:0000313" key="2">
    <source>
        <dbReference type="EMBL" id="TDQ44418.1"/>
    </source>
</evidence>
<dbReference type="InterPro" id="IPR026336">
    <property type="entry name" value="PdeM-like"/>
</dbReference>
<dbReference type="Gene3D" id="3.60.21.10">
    <property type="match status" value="1"/>
</dbReference>
<gene>
    <name evidence="2" type="ORF">DFR43_103162</name>
</gene>
<reference evidence="2 3" key="1">
    <citation type="submission" date="2019-03" db="EMBL/GenBank/DDBJ databases">
        <title>Genomic Encyclopedia of Type Strains, Phase IV (KMG-IV): sequencing the most valuable type-strain genomes for metagenomic binning, comparative biology and taxonomic classification.</title>
        <authorList>
            <person name="Goeker M."/>
        </authorList>
    </citation>
    <scope>NUCLEOTIDE SEQUENCE [LARGE SCALE GENOMIC DNA]</scope>
    <source>
        <strain evidence="2 3">DSM 19605</strain>
    </source>
</reference>
<evidence type="ECO:0000259" key="1">
    <source>
        <dbReference type="Pfam" id="PF00149"/>
    </source>
</evidence>
<dbReference type="GO" id="GO:0016787">
    <property type="term" value="F:hydrolase activity"/>
    <property type="evidence" value="ECO:0007669"/>
    <property type="project" value="InterPro"/>
</dbReference>